<dbReference type="EMBL" id="AP021881">
    <property type="protein sequence ID" value="BBO99515.1"/>
    <property type="molecule type" value="Genomic_DNA"/>
</dbReference>
<dbReference type="Proteomes" id="UP000463939">
    <property type="component" value="Chromosome"/>
</dbReference>
<protein>
    <recommendedName>
        <fullName evidence="3">Acetyltransferase</fullName>
    </recommendedName>
</protein>
<evidence type="ECO:0000313" key="2">
    <source>
        <dbReference type="Proteomes" id="UP000463939"/>
    </source>
</evidence>
<name>A0A809RCZ0_9PROT</name>
<dbReference type="InterPro" id="IPR038763">
    <property type="entry name" value="DHH_sf"/>
</dbReference>
<gene>
    <name evidence="1" type="ORF">SFSGTM_02240</name>
</gene>
<reference evidence="2" key="1">
    <citation type="submission" date="2019-11" db="EMBL/GenBank/DDBJ databases">
        <title>Isolation and characterization of a novel species in the genus Sulfuriferula.</title>
        <authorList>
            <person name="Mochizuki J."/>
            <person name="Kojima H."/>
            <person name="Fukui M."/>
        </authorList>
    </citation>
    <scope>NUCLEOTIDE SEQUENCE [LARGE SCALE GENOMIC DNA]</scope>
    <source>
        <strain evidence="2">SGTM</strain>
    </source>
</reference>
<proteinExistence type="predicted"/>
<organism evidence="1 2">
    <name type="scientific">Sulfuriferula nivalis</name>
    <dbReference type="NCBI Taxonomy" id="2675298"/>
    <lineage>
        <taxon>Bacteria</taxon>
        <taxon>Pseudomonadati</taxon>
        <taxon>Pseudomonadota</taxon>
        <taxon>Betaproteobacteria</taxon>
        <taxon>Nitrosomonadales</taxon>
        <taxon>Sulfuricellaceae</taxon>
        <taxon>Sulfuriferula</taxon>
    </lineage>
</organism>
<dbReference type="AlphaFoldDB" id="A0A809RCZ0"/>
<dbReference type="RefSeq" id="WP_162083558.1">
    <property type="nucleotide sequence ID" value="NZ_AP021881.1"/>
</dbReference>
<keyword evidence="2" id="KW-1185">Reference proteome</keyword>
<dbReference type="KEGG" id="sniv:SFSGTM_02240"/>
<dbReference type="SUPFAM" id="SSF64182">
    <property type="entry name" value="DHH phosphoesterases"/>
    <property type="match status" value="1"/>
</dbReference>
<evidence type="ECO:0008006" key="3">
    <source>
        <dbReference type="Google" id="ProtNLM"/>
    </source>
</evidence>
<sequence length="319" mass="34722">MTYIDVFNGDADGLCALQQLRLSHPVDSELITGVKRDITLLQQVRAEPGDIVTVLDIGLDQNRDALVKLLDMGVQVHYFDHHFAGDIPPHTNLHQHINLSAETCTSAIVNESLNGQFAIWAIVGAYGDNLAAVAEQIAAPLNLSTEQLALLHELGECLNYNAYGETQDDLYFKPAELSMRMRAYADPFVFMREDTVFATLRAGYAEDMAKAAMLQPAHQTAGGAVFILPDEVWSRRVSGVYSNDLASNHPNRAHAILSHNSAGDYTVSVRAPMVNKTGADTLCRQFPSGGGRKGAAGINHLPAASLPLFYEQFNLAYPG</sequence>
<accession>A0A809RCZ0</accession>
<evidence type="ECO:0000313" key="1">
    <source>
        <dbReference type="EMBL" id="BBO99515.1"/>
    </source>
</evidence>